<keyword evidence="4 11" id="KW-0479">Metal-binding</keyword>
<feature type="binding site" evidence="11">
    <location>
        <begin position="35"/>
        <end position="38"/>
    </location>
    <ligand>
        <name>substrate</name>
    </ligand>
</feature>
<dbReference type="Pfam" id="PF08544">
    <property type="entry name" value="GHMP_kinases_C"/>
    <property type="match status" value="1"/>
</dbReference>
<evidence type="ECO:0000256" key="2">
    <source>
        <dbReference type="ARBA" id="ARBA00022490"/>
    </source>
</evidence>
<dbReference type="FunFam" id="3.30.70.890:FF:000001">
    <property type="entry name" value="Galactokinase"/>
    <property type="match status" value="1"/>
</dbReference>
<dbReference type="InterPro" id="IPR000705">
    <property type="entry name" value="Galactokinase"/>
</dbReference>
<dbReference type="PROSITE" id="PS00106">
    <property type="entry name" value="GALACTOKINASE"/>
    <property type="match status" value="1"/>
</dbReference>
<evidence type="ECO:0000256" key="6">
    <source>
        <dbReference type="ARBA" id="ARBA00022777"/>
    </source>
</evidence>
<keyword evidence="2 11" id="KW-0963">Cytoplasm</keyword>
<dbReference type="InterPro" id="IPR019741">
    <property type="entry name" value="Galactokinase_CS"/>
</dbReference>
<dbReference type="PIRSF" id="PIRSF000530">
    <property type="entry name" value="Galactokinase"/>
    <property type="match status" value="1"/>
</dbReference>
<dbReference type="Pfam" id="PF00288">
    <property type="entry name" value="GHMP_kinases_N"/>
    <property type="match status" value="1"/>
</dbReference>
<dbReference type="InterPro" id="IPR006206">
    <property type="entry name" value="Mevalonate/galactokinase"/>
</dbReference>
<evidence type="ECO:0000256" key="8">
    <source>
        <dbReference type="ARBA" id="ARBA00022842"/>
    </source>
</evidence>
<accession>A0AAW7XAQ7</accession>
<evidence type="ECO:0000259" key="15">
    <source>
        <dbReference type="Pfam" id="PF10509"/>
    </source>
</evidence>
<dbReference type="GO" id="GO:0005524">
    <property type="term" value="F:ATP binding"/>
    <property type="evidence" value="ECO:0007669"/>
    <property type="project" value="UniProtKB-UniRule"/>
</dbReference>
<evidence type="ECO:0000256" key="9">
    <source>
        <dbReference type="ARBA" id="ARBA00023144"/>
    </source>
</evidence>
<protein>
    <recommendedName>
        <fullName evidence="11 12">Galactokinase</fullName>
        <ecNumber evidence="11 12">2.7.1.6</ecNumber>
    </recommendedName>
    <alternativeName>
        <fullName evidence="11">Galactose kinase</fullName>
    </alternativeName>
</protein>
<feature type="domain" description="Galactokinase N-terminal" evidence="15">
    <location>
        <begin position="11"/>
        <end position="58"/>
    </location>
</feature>
<keyword evidence="3 11" id="KW-0808">Transferase</keyword>
<reference evidence="16" key="1">
    <citation type="submission" date="2023-07" db="EMBL/GenBank/DDBJ databases">
        <title>Genome content predicts the carbon catabolic preferences of heterotrophic bacteria.</title>
        <authorList>
            <person name="Gralka M."/>
        </authorList>
    </citation>
    <scope>NUCLEOTIDE SEQUENCE</scope>
    <source>
        <strain evidence="16">I3M17_2</strain>
    </source>
</reference>
<keyword evidence="6 11" id="KW-0418">Kinase</keyword>
<dbReference type="PANTHER" id="PTHR10457:SF7">
    <property type="entry name" value="GALACTOKINASE-RELATED"/>
    <property type="match status" value="1"/>
</dbReference>
<gene>
    <name evidence="11 16" type="primary">galK</name>
    <name evidence="16" type="ORF">Q4521_15745</name>
</gene>
<dbReference type="GO" id="GO:0006012">
    <property type="term" value="P:galactose metabolic process"/>
    <property type="evidence" value="ECO:0007669"/>
    <property type="project" value="UniProtKB-UniRule"/>
</dbReference>
<dbReference type="InterPro" id="IPR006204">
    <property type="entry name" value="GHMP_kinase_N_dom"/>
</dbReference>
<evidence type="ECO:0000256" key="5">
    <source>
        <dbReference type="ARBA" id="ARBA00022741"/>
    </source>
</evidence>
<comment type="catalytic activity">
    <reaction evidence="11">
        <text>alpha-D-galactose + ATP = alpha-D-galactose 1-phosphate + ADP + H(+)</text>
        <dbReference type="Rhea" id="RHEA:13553"/>
        <dbReference type="ChEBI" id="CHEBI:15378"/>
        <dbReference type="ChEBI" id="CHEBI:28061"/>
        <dbReference type="ChEBI" id="CHEBI:30616"/>
        <dbReference type="ChEBI" id="CHEBI:58336"/>
        <dbReference type="ChEBI" id="CHEBI:456216"/>
        <dbReference type="EC" id="2.7.1.6"/>
    </reaction>
</comment>
<evidence type="ECO:0000256" key="1">
    <source>
        <dbReference type="ARBA" id="ARBA00006566"/>
    </source>
</evidence>
<comment type="caution">
    <text evidence="11">Lacks conserved residue(s) required for the propagation of feature annotation.</text>
</comment>
<keyword evidence="5 11" id="KW-0547">Nucleotide-binding</keyword>
<feature type="active site" description="Proton acceptor" evidence="11">
    <location>
        <position position="175"/>
    </location>
</feature>
<dbReference type="AlphaFoldDB" id="A0AAW7XAQ7"/>
<evidence type="ECO:0000259" key="13">
    <source>
        <dbReference type="Pfam" id="PF00288"/>
    </source>
</evidence>
<feature type="binding site" evidence="11">
    <location>
        <position position="131"/>
    </location>
    <ligand>
        <name>Mg(2+)</name>
        <dbReference type="ChEBI" id="CHEBI:18420"/>
    </ligand>
</feature>
<comment type="caution">
    <text evidence="16">The sequence shown here is derived from an EMBL/GenBank/DDBJ whole genome shotgun (WGS) entry which is preliminary data.</text>
</comment>
<dbReference type="Gene3D" id="3.30.70.890">
    <property type="entry name" value="GHMP kinase, C-terminal domain"/>
    <property type="match status" value="1"/>
</dbReference>
<dbReference type="PRINTS" id="PR00473">
    <property type="entry name" value="GALCTOKINASE"/>
</dbReference>
<dbReference type="GO" id="GO:0000287">
    <property type="term" value="F:magnesium ion binding"/>
    <property type="evidence" value="ECO:0007669"/>
    <property type="project" value="UniProtKB-UniRule"/>
</dbReference>
<comment type="function">
    <text evidence="11">Catalyzes the transfer of the gamma-phosphate of ATP to D-galactose to form alpha-D-galactose-1-phosphate (Gal-1-P).</text>
</comment>
<keyword evidence="9 11" id="KW-0299">Galactose metabolism</keyword>
<dbReference type="NCBIfam" id="NF003472">
    <property type="entry name" value="PRK05101.1"/>
    <property type="match status" value="1"/>
</dbReference>
<dbReference type="SUPFAM" id="SSF54211">
    <property type="entry name" value="Ribosomal protein S5 domain 2-like"/>
    <property type="match status" value="1"/>
</dbReference>
<dbReference type="FunFam" id="3.30.230.10:FF:000017">
    <property type="entry name" value="Galactokinase"/>
    <property type="match status" value="1"/>
</dbReference>
<dbReference type="Pfam" id="PF10509">
    <property type="entry name" value="GalKase_gal_bdg"/>
    <property type="match status" value="1"/>
</dbReference>
<comment type="pathway">
    <text evidence="11">Carbohydrate metabolism; galactose metabolism.</text>
</comment>
<comment type="similarity">
    <text evidence="1 11">Belongs to the GHMP kinase family. GalK subfamily.</text>
</comment>
<dbReference type="SUPFAM" id="SSF55060">
    <property type="entry name" value="GHMP Kinase, C-terminal domain"/>
    <property type="match status" value="1"/>
</dbReference>
<name>A0AAW7XAQ7_9GAMM</name>
<evidence type="ECO:0000256" key="12">
    <source>
        <dbReference type="NCBIfam" id="TIGR00131"/>
    </source>
</evidence>
<dbReference type="InterPro" id="IPR022963">
    <property type="entry name" value="Galactokinase_bac"/>
</dbReference>
<proteinExistence type="inferred from homology"/>
<comment type="subcellular location">
    <subcellularLocation>
        <location evidence="11">Cytoplasm</location>
    </subcellularLocation>
</comment>
<feature type="domain" description="GHMP kinase N-terminal" evidence="13">
    <location>
        <begin position="96"/>
        <end position="182"/>
    </location>
</feature>
<feature type="binding site" evidence="11">
    <location>
        <position position="163"/>
    </location>
    <ligand>
        <name>Mg(2+)</name>
        <dbReference type="ChEBI" id="CHEBI:18420"/>
    </ligand>
</feature>
<evidence type="ECO:0000313" key="17">
    <source>
        <dbReference type="Proteomes" id="UP001169760"/>
    </source>
</evidence>
<dbReference type="InterPro" id="IPR006203">
    <property type="entry name" value="GHMP_knse_ATP-bd_CS"/>
</dbReference>
<dbReference type="RefSeq" id="WP_303493463.1">
    <property type="nucleotide sequence ID" value="NZ_JAUOPB010000012.1"/>
</dbReference>
<feature type="site" description="Transition state stabilizer" evidence="11">
    <location>
        <position position="29"/>
    </location>
</feature>
<feature type="binding site" evidence="11">
    <location>
        <begin position="125"/>
        <end position="131"/>
    </location>
    <ligand>
        <name>ATP</name>
        <dbReference type="ChEBI" id="CHEBI:30616"/>
    </ligand>
</feature>
<dbReference type="Gene3D" id="3.30.230.10">
    <property type="match status" value="1"/>
</dbReference>
<dbReference type="GO" id="GO:0005829">
    <property type="term" value="C:cytosol"/>
    <property type="evidence" value="ECO:0007669"/>
    <property type="project" value="TreeGrafter"/>
</dbReference>
<dbReference type="PANTHER" id="PTHR10457">
    <property type="entry name" value="MEVALONATE KINASE/GALACTOKINASE"/>
    <property type="match status" value="1"/>
</dbReference>
<evidence type="ECO:0000256" key="3">
    <source>
        <dbReference type="ARBA" id="ARBA00022679"/>
    </source>
</evidence>
<organism evidence="16 17">
    <name type="scientific">Saccharophagus degradans</name>
    <dbReference type="NCBI Taxonomy" id="86304"/>
    <lineage>
        <taxon>Bacteria</taxon>
        <taxon>Pseudomonadati</taxon>
        <taxon>Pseudomonadota</taxon>
        <taxon>Gammaproteobacteria</taxon>
        <taxon>Cellvibrionales</taxon>
        <taxon>Cellvibrionaceae</taxon>
        <taxon>Saccharophagus</taxon>
    </lineage>
</organism>
<feature type="binding site" evidence="11">
    <location>
        <position position="224"/>
    </location>
    <ligand>
        <name>substrate</name>
    </ligand>
</feature>
<evidence type="ECO:0000256" key="4">
    <source>
        <dbReference type="ARBA" id="ARBA00022723"/>
    </source>
</evidence>
<dbReference type="InterPro" id="IPR036554">
    <property type="entry name" value="GHMP_kinase_C_sf"/>
</dbReference>
<evidence type="ECO:0000256" key="10">
    <source>
        <dbReference type="ARBA" id="ARBA00023277"/>
    </source>
</evidence>
<dbReference type="InterPro" id="IPR013750">
    <property type="entry name" value="GHMP_kinase_C_dom"/>
</dbReference>
<keyword evidence="10 11" id="KW-0119">Carbohydrate metabolism</keyword>
<dbReference type="NCBIfam" id="TIGR00131">
    <property type="entry name" value="gal_kin"/>
    <property type="match status" value="1"/>
</dbReference>
<dbReference type="PRINTS" id="PR00959">
    <property type="entry name" value="MEVGALKINASE"/>
</dbReference>
<dbReference type="InterPro" id="IPR019539">
    <property type="entry name" value="GalKase_N"/>
</dbReference>
<dbReference type="PROSITE" id="PS00627">
    <property type="entry name" value="GHMP_KINASES_ATP"/>
    <property type="match status" value="1"/>
</dbReference>
<evidence type="ECO:0000259" key="14">
    <source>
        <dbReference type="Pfam" id="PF08544"/>
    </source>
</evidence>
<dbReference type="InterPro" id="IPR014721">
    <property type="entry name" value="Ribsml_uS5_D2-typ_fold_subgr"/>
</dbReference>
<dbReference type="HAMAP" id="MF_00246">
    <property type="entry name" value="Galactokinase"/>
    <property type="match status" value="1"/>
</dbReference>
<dbReference type="EMBL" id="JAUOPB010000012">
    <property type="protein sequence ID" value="MDO6423937.1"/>
    <property type="molecule type" value="Genomic_DNA"/>
</dbReference>
<dbReference type="EC" id="2.7.1.6" evidence="11 12"/>
<evidence type="ECO:0000256" key="11">
    <source>
        <dbReference type="HAMAP-Rule" id="MF_00246"/>
    </source>
</evidence>
<dbReference type="InterPro" id="IPR020568">
    <property type="entry name" value="Ribosomal_Su5_D2-typ_SF"/>
</dbReference>
<sequence>MKTIIQDVAALFETHFNTPHEILFHAPGRVNLIGEHTDYNNGFVLPCAIDRGTYLAIKTREDNLIRVVAGNLSNAASEWPASLPVEHDQNNAWADYIRGVTEQLLKQGHTLKGMDIAVLGNVPQGAGLSSSASFSVGFATACNAINTLGLSPTEVALCCQAAENEFAGCNCGIMDQLISAAGEAGHALLIDCGDYSYEPYAIPEDLAIMIIDSKVKRGLVDSEYNTRRKQCEEAASIMGVSSLRDATLSLLAESKNKMTDEVFRRAKHVITENQRTIDAAEALANKNYALLNKLMAESHVSMRDDFEVTTSQIDLLVELVGEHLDNDGGVRMTGGGFGGCVVALVPKVNAEAISTAILKPYKEATNLDAEIHICLASAGAAANINN</sequence>
<feature type="domain" description="GHMP kinase C-terminal" evidence="14">
    <location>
        <begin position="279"/>
        <end position="362"/>
    </location>
</feature>
<evidence type="ECO:0000313" key="16">
    <source>
        <dbReference type="EMBL" id="MDO6423937.1"/>
    </source>
</evidence>
<dbReference type="Proteomes" id="UP001169760">
    <property type="component" value="Unassembled WGS sequence"/>
</dbReference>
<keyword evidence="7 11" id="KW-0067">ATP-binding</keyword>
<evidence type="ECO:0000256" key="7">
    <source>
        <dbReference type="ARBA" id="ARBA00022840"/>
    </source>
</evidence>
<dbReference type="GO" id="GO:0004335">
    <property type="term" value="F:galactokinase activity"/>
    <property type="evidence" value="ECO:0007669"/>
    <property type="project" value="UniProtKB-UniRule"/>
</dbReference>
<keyword evidence="8 11" id="KW-0460">Magnesium</keyword>